<gene>
    <name evidence="2" type="ORF">LSALG_LOCUS6668</name>
</gene>
<accession>A0AA35VCF1</accession>
<evidence type="ECO:0000313" key="3">
    <source>
        <dbReference type="Proteomes" id="UP001177003"/>
    </source>
</evidence>
<evidence type="ECO:0000256" key="1">
    <source>
        <dbReference type="SAM" id="MobiDB-lite"/>
    </source>
</evidence>
<name>A0AA35VCF1_LACSI</name>
<dbReference type="AlphaFoldDB" id="A0AA35VCF1"/>
<organism evidence="2 3">
    <name type="scientific">Lactuca saligna</name>
    <name type="common">Willowleaf lettuce</name>
    <dbReference type="NCBI Taxonomy" id="75948"/>
    <lineage>
        <taxon>Eukaryota</taxon>
        <taxon>Viridiplantae</taxon>
        <taxon>Streptophyta</taxon>
        <taxon>Embryophyta</taxon>
        <taxon>Tracheophyta</taxon>
        <taxon>Spermatophyta</taxon>
        <taxon>Magnoliopsida</taxon>
        <taxon>eudicotyledons</taxon>
        <taxon>Gunneridae</taxon>
        <taxon>Pentapetalae</taxon>
        <taxon>asterids</taxon>
        <taxon>campanulids</taxon>
        <taxon>Asterales</taxon>
        <taxon>Asteraceae</taxon>
        <taxon>Cichorioideae</taxon>
        <taxon>Cichorieae</taxon>
        <taxon>Lactucinae</taxon>
        <taxon>Lactuca</taxon>
    </lineage>
</organism>
<reference evidence="2" key="1">
    <citation type="submission" date="2023-04" db="EMBL/GenBank/DDBJ databases">
        <authorList>
            <person name="Vijverberg K."/>
            <person name="Xiong W."/>
            <person name="Schranz E."/>
        </authorList>
    </citation>
    <scope>NUCLEOTIDE SEQUENCE</scope>
</reference>
<feature type="compositionally biased region" description="Basic and acidic residues" evidence="1">
    <location>
        <begin position="7"/>
        <end position="26"/>
    </location>
</feature>
<sequence>MQAILDTTDKPKKGGKESKKEVKKAEGLSGATKPSPKKQKSPTASSMAVPKRRKQPARKRKTSTPSKSKESDSETHSIFNEEEISVYNEEAETVQNQEPPVHNEEDTTNRVVHQSIRELVPSPHPSPKSTSIPITIAPCPPPVISSQPTKVPISTPILTASTTNPITSMIPEVSINVSDTGDTTSVFATPVSSSISPIRNDDLEMIFAEDGDEYDLGGFTYNPFQITTENEDETSISKGQLKAIHEKLDQLLLASKASPSDVYLKAMVESLFGRIKEHEENAKKMNASLFESVEVCKSATKGVGSGSWINDLTG</sequence>
<protein>
    <submittedName>
        <fullName evidence="2">Uncharacterized protein</fullName>
    </submittedName>
</protein>
<keyword evidence="3" id="KW-1185">Reference proteome</keyword>
<dbReference type="EMBL" id="OX465086">
    <property type="protein sequence ID" value="CAI9266094.1"/>
    <property type="molecule type" value="Genomic_DNA"/>
</dbReference>
<dbReference type="Proteomes" id="UP001177003">
    <property type="component" value="Chromosome 0"/>
</dbReference>
<feature type="region of interest" description="Disordered" evidence="1">
    <location>
        <begin position="1"/>
        <end position="83"/>
    </location>
</feature>
<proteinExistence type="predicted"/>
<evidence type="ECO:0000313" key="2">
    <source>
        <dbReference type="EMBL" id="CAI9266094.1"/>
    </source>
</evidence>
<feature type="compositionally biased region" description="Basic residues" evidence="1">
    <location>
        <begin position="50"/>
        <end position="62"/>
    </location>
</feature>